<reference evidence="3 4" key="1">
    <citation type="journal article" date="2023" name="Arcadia Sci">
        <title>De novo assembly of a long-read Amblyomma americanum tick genome.</title>
        <authorList>
            <person name="Chou S."/>
            <person name="Poskanzer K.E."/>
            <person name="Rollins M."/>
            <person name="Thuy-Boun P.S."/>
        </authorList>
    </citation>
    <scope>NUCLEOTIDE SEQUENCE [LARGE SCALE GENOMIC DNA]</scope>
    <source>
        <strain evidence="3">F_SG_1</strain>
        <tissue evidence="3">Salivary glands</tissue>
    </source>
</reference>
<evidence type="ECO:0000313" key="3">
    <source>
        <dbReference type="EMBL" id="KAK8780233.1"/>
    </source>
</evidence>
<name>A0AAQ4F0J1_AMBAM</name>
<feature type="chain" id="PRO_5042841276" evidence="2">
    <location>
        <begin position="27"/>
        <end position="540"/>
    </location>
</feature>
<keyword evidence="2" id="KW-0732">Signal</keyword>
<comment type="caution">
    <text evidence="3">The sequence shown here is derived from an EMBL/GenBank/DDBJ whole genome shotgun (WGS) entry which is preliminary data.</text>
</comment>
<evidence type="ECO:0000256" key="2">
    <source>
        <dbReference type="SAM" id="SignalP"/>
    </source>
</evidence>
<feature type="signal peptide" evidence="2">
    <location>
        <begin position="1"/>
        <end position="26"/>
    </location>
</feature>
<dbReference type="Proteomes" id="UP001321473">
    <property type="component" value="Unassembled WGS sequence"/>
</dbReference>
<sequence length="540" mass="59833">MHGDKMDGYILLACFVLSELLKFSSSHIIPAPRPLPAGFKMNVKYKSWLIKDTWSCTLTGDLRTHDQENQLYINCHSSDISRTKFYDFVKDVLLQEDGKTGELKLVKGIPEAEKQDPDFPVAFTKEGNHKVFQKHFSLLRLAENSEEPVKESSMGATNEEAAETVNIQGESYQCTKQVIYTDKSAVSHYCDGRKQTRVPCPVIPEDVRLDCGPKKTIHYYITHYEEQCDRSIIQPYLEKLKMKNLTLEPIPPLVPGPVPPSAGLSPGTMVPMMIASALIIGLSLNYLVKWWKSRSTKKIPPSSPAAGDVDHPASPATTSNFSDASDCDPPGPVQVCPAENGGIAVRFHPQLLHRHQDRIGSSGDDIESRENSQREEFLLGPGNCEERPQLDDQTSNVSSGRHLPHVQCAESLNIRGGEQMQPTKKFSDRTARIHSRRGPVSGQALLGNVSTPTERAHYSRSKLRKSQGQHPGARNQGQEEEEPGSFRDKPVEESPKKRAMGYKEQDSSSVDIGAQMPLLGKDLMDVPCLSEARTGQGGQP</sequence>
<protein>
    <submittedName>
        <fullName evidence="3">Uncharacterized protein</fullName>
    </submittedName>
</protein>
<dbReference type="AlphaFoldDB" id="A0AAQ4F0J1"/>
<feature type="compositionally biased region" description="Basic residues" evidence="1">
    <location>
        <begin position="458"/>
        <end position="467"/>
    </location>
</feature>
<feature type="region of interest" description="Disordered" evidence="1">
    <location>
        <begin position="379"/>
        <end position="516"/>
    </location>
</feature>
<proteinExistence type="predicted"/>
<feature type="region of interest" description="Disordered" evidence="1">
    <location>
        <begin position="298"/>
        <end position="327"/>
    </location>
</feature>
<gene>
    <name evidence="3" type="ORF">V5799_018424</name>
</gene>
<organism evidence="3 4">
    <name type="scientific">Amblyomma americanum</name>
    <name type="common">Lone star tick</name>
    <dbReference type="NCBI Taxonomy" id="6943"/>
    <lineage>
        <taxon>Eukaryota</taxon>
        <taxon>Metazoa</taxon>
        <taxon>Ecdysozoa</taxon>
        <taxon>Arthropoda</taxon>
        <taxon>Chelicerata</taxon>
        <taxon>Arachnida</taxon>
        <taxon>Acari</taxon>
        <taxon>Parasitiformes</taxon>
        <taxon>Ixodida</taxon>
        <taxon>Ixodoidea</taxon>
        <taxon>Ixodidae</taxon>
        <taxon>Amblyomminae</taxon>
        <taxon>Amblyomma</taxon>
    </lineage>
</organism>
<accession>A0AAQ4F0J1</accession>
<evidence type="ECO:0000313" key="4">
    <source>
        <dbReference type="Proteomes" id="UP001321473"/>
    </source>
</evidence>
<keyword evidence="4" id="KW-1185">Reference proteome</keyword>
<dbReference type="EMBL" id="JARKHS020009074">
    <property type="protein sequence ID" value="KAK8780233.1"/>
    <property type="molecule type" value="Genomic_DNA"/>
</dbReference>
<feature type="compositionally biased region" description="Basic and acidic residues" evidence="1">
    <location>
        <begin position="484"/>
        <end position="506"/>
    </location>
</feature>
<evidence type="ECO:0000256" key="1">
    <source>
        <dbReference type="SAM" id="MobiDB-lite"/>
    </source>
</evidence>